<feature type="region of interest" description="Disordered" evidence="1">
    <location>
        <begin position="1"/>
        <end position="66"/>
    </location>
</feature>
<dbReference type="AlphaFoldDB" id="A0A4Z2FDK8"/>
<evidence type="ECO:0000313" key="2">
    <source>
        <dbReference type="EMBL" id="TNN38990.1"/>
    </source>
</evidence>
<feature type="compositionally biased region" description="Basic and acidic residues" evidence="1">
    <location>
        <begin position="242"/>
        <end position="252"/>
    </location>
</feature>
<dbReference type="EMBL" id="SRLO01001319">
    <property type="protein sequence ID" value="TNN38990.1"/>
    <property type="molecule type" value="Genomic_DNA"/>
</dbReference>
<feature type="compositionally biased region" description="Low complexity" evidence="1">
    <location>
        <begin position="191"/>
        <end position="210"/>
    </location>
</feature>
<dbReference type="Proteomes" id="UP000314294">
    <property type="component" value="Unassembled WGS sequence"/>
</dbReference>
<protein>
    <submittedName>
        <fullName evidence="2">ADP-ribosylation factor-like protein 8A</fullName>
    </submittedName>
</protein>
<name>A0A4Z2FDK8_9TELE</name>
<evidence type="ECO:0000313" key="3">
    <source>
        <dbReference type="Proteomes" id="UP000314294"/>
    </source>
</evidence>
<feature type="compositionally biased region" description="Low complexity" evidence="1">
    <location>
        <begin position="160"/>
        <end position="172"/>
    </location>
</feature>
<keyword evidence="3" id="KW-1185">Reference proteome</keyword>
<reference evidence="2 3" key="1">
    <citation type="submission" date="2019-03" db="EMBL/GenBank/DDBJ databases">
        <title>First draft genome of Liparis tanakae, snailfish: a comprehensive survey of snailfish specific genes.</title>
        <authorList>
            <person name="Kim W."/>
            <person name="Song I."/>
            <person name="Jeong J.-H."/>
            <person name="Kim D."/>
            <person name="Kim S."/>
            <person name="Ryu S."/>
            <person name="Song J.Y."/>
            <person name="Lee S.K."/>
        </authorList>
    </citation>
    <scope>NUCLEOTIDE SEQUENCE [LARGE SCALE GENOMIC DNA]</scope>
    <source>
        <tissue evidence="2">Muscle</tissue>
    </source>
</reference>
<feature type="compositionally biased region" description="Gly residues" evidence="1">
    <location>
        <begin position="56"/>
        <end position="65"/>
    </location>
</feature>
<organism evidence="2 3">
    <name type="scientific">Liparis tanakae</name>
    <name type="common">Tanaka's snailfish</name>
    <dbReference type="NCBI Taxonomy" id="230148"/>
    <lineage>
        <taxon>Eukaryota</taxon>
        <taxon>Metazoa</taxon>
        <taxon>Chordata</taxon>
        <taxon>Craniata</taxon>
        <taxon>Vertebrata</taxon>
        <taxon>Euteleostomi</taxon>
        <taxon>Actinopterygii</taxon>
        <taxon>Neopterygii</taxon>
        <taxon>Teleostei</taxon>
        <taxon>Neoteleostei</taxon>
        <taxon>Acanthomorphata</taxon>
        <taxon>Eupercaria</taxon>
        <taxon>Perciformes</taxon>
        <taxon>Cottioidei</taxon>
        <taxon>Cottales</taxon>
        <taxon>Liparidae</taxon>
        <taxon>Liparis</taxon>
    </lineage>
</organism>
<sequence>MVDAADPEKIEASKNELHNLLDKPQLQGIPTQQQHRRHRGLEEQQEVVQQRQHGGRVPGHGGAGVGQRDVAHVLRQRAHAVQRGQRQQRAVQPPLRRLLPLPLLVGGAVVVAALLLGGARVAVDVSGRHLAEDGEEDGEAEVEAEAPPHAALQRSRSECSESGSSSDSGEAGVTVQASRGRPGVSCHRKSSGPASASAASHTSSSFSSTAPQRSTRRASSREGEEEEEEVAARKRSMPRAHSVKEVMPRDTA</sequence>
<evidence type="ECO:0000256" key="1">
    <source>
        <dbReference type="SAM" id="MobiDB-lite"/>
    </source>
</evidence>
<comment type="caution">
    <text evidence="2">The sequence shown here is derived from an EMBL/GenBank/DDBJ whole genome shotgun (WGS) entry which is preliminary data.</text>
</comment>
<proteinExistence type="predicted"/>
<feature type="compositionally biased region" description="Basic and acidic residues" evidence="1">
    <location>
        <begin position="1"/>
        <end position="21"/>
    </location>
</feature>
<accession>A0A4Z2FDK8</accession>
<feature type="region of interest" description="Disordered" evidence="1">
    <location>
        <begin position="132"/>
        <end position="252"/>
    </location>
</feature>
<feature type="compositionally biased region" description="Acidic residues" evidence="1">
    <location>
        <begin position="133"/>
        <end position="144"/>
    </location>
</feature>
<gene>
    <name evidence="2" type="primary">Arl8a_1</name>
    <name evidence="2" type="ORF">EYF80_050840</name>
</gene>